<proteinExistence type="predicted"/>
<dbReference type="EMBL" id="MNAO01000715">
    <property type="protein sequence ID" value="OHV03990.1"/>
    <property type="molecule type" value="Genomic_DNA"/>
</dbReference>
<evidence type="ECO:0000313" key="3">
    <source>
        <dbReference type="Proteomes" id="UP000180215"/>
    </source>
</evidence>
<feature type="region of interest" description="Disordered" evidence="1">
    <location>
        <begin position="100"/>
        <end position="121"/>
    </location>
</feature>
<name>A0A1S1NMJ3_METEX</name>
<protein>
    <submittedName>
        <fullName evidence="2">Uncharacterized protein</fullName>
    </submittedName>
</protein>
<evidence type="ECO:0000313" key="2">
    <source>
        <dbReference type="EMBL" id="OHV03990.1"/>
    </source>
</evidence>
<gene>
    <name evidence="2" type="ORF">BK022_27695</name>
</gene>
<dbReference type="AlphaFoldDB" id="A0A1S1NMJ3"/>
<organism evidence="2 3">
    <name type="scientific">Methylorubrum extorquens</name>
    <name type="common">Methylobacterium dichloromethanicum</name>
    <name type="synonym">Methylobacterium extorquens</name>
    <dbReference type="NCBI Taxonomy" id="408"/>
    <lineage>
        <taxon>Bacteria</taxon>
        <taxon>Pseudomonadati</taxon>
        <taxon>Pseudomonadota</taxon>
        <taxon>Alphaproteobacteria</taxon>
        <taxon>Hyphomicrobiales</taxon>
        <taxon>Methylobacteriaceae</taxon>
        <taxon>Methylorubrum</taxon>
    </lineage>
</organism>
<accession>A0A1S1NMJ3</accession>
<dbReference type="Proteomes" id="UP000180215">
    <property type="component" value="Unassembled WGS sequence"/>
</dbReference>
<comment type="caution">
    <text evidence="2">The sequence shown here is derived from an EMBL/GenBank/DDBJ whole genome shotgun (WGS) entry which is preliminary data.</text>
</comment>
<sequence>MLQFQVDIDTAGFSPDVDAVVTEEVRPAIAGALNEIAFAARDAVREAMKEGFDRPTPFTLEGVKVFTARVSGSGPLDVVVFIADRQAGYLDLEITPGTRRAGMPATTRRGPLIPGPAAPRDRFGNLPRDLTGILDRARWEATAW</sequence>
<evidence type="ECO:0000256" key="1">
    <source>
        <dbReference type="SAM" id="MobiDB-lite"/>
    </source>
</evidence>
<reference evidence="2 3" key="1">
    <citation type="submission" date="2016-10" db="EMBL/GenBank/DDBJ databases">
        <title>Draft genome sequence of Methylobacterium extorquens CP3, a seed endophyte of Crotalaria pumila with plant growth-promoting and metal tolerance properties.</title>
        <authorList>
            <person name="Sanchez-Lopez A.S."/>
            <person name="Van Hamme J.D."/>
            <person name="Thijs S."/>
            <person name="Mcammond B.M."/>
            <person name="Stevens V."/>
            <person name="Gonzalez-Chavez M.D.C."/>
            <person name="Vangronsveld J."/>
        </authorList>
    </citation>
    <scope>NUCLEOTIDE SEQUENCE [LARGE SCALE GENOMIC DNA]</scope>
    <source>
        <strain evidence="2 3">CP3</strain>
    </source>
</reference>